<comment type="caution">
    <text evidence="2">The sequence shown here is derived from an EMBL/GenBank/DDBJ whole genome shotgun (WGS) entry which is preliminary data.</text>
</comment>
<dbReference type="SMART" id="SM00558">
    <property type="entry name" value="JmjC"/>
    <property type="match status" value="1"/>
</dbReference>
<dbReference type="PANTHER" id="PTHR12480:SF6">
    <property type="entry name" value="2-OXOGLUTARATE AND IRON-DEPENDENT OXYGENASE JMJD4"/>
    <property type="match status" value="1"/>
</dbReference>
<dbReference type="Gene3D" id="2.60.120.650">
    <property type="entry name" value="Cupin"/>
    <property type="match status" value="1"/>
</dbReference>
<dbReference type="Proteomes" id="UP000050545">
    <property type="component" value="Unassembled WGS sequence"/>
</dbReference>
<gene>
    <name evidence="2" type="ORF">ALO67_03952</name>
</gene>
<dbReference type="EMBL" id="LJQN01000067">
    <property type="protein sequence ID" value="KPX55521.1"/>
    <property type="molecule type" value="Genomic_DNA"/>
</dbReference>
<dbReference type="SUPFAM" id="SSF51197">
    <property type="entry name" value="Clavaminate synthase-like"/>
    <property type="match status" value="1"/>
</dbReference>
<sequence>MPVTKCLQPPRPIDVITRPDLQTFDSLYVKLARPVLIRGLTDGWPARRKWTHDFFARHFGEVLVSVCRSNGRDPQQMRLDDYLQYLDASLDRDPLYLSNWVFERTCPQLLDDYTNPSLFERLESRLPEHLRPQWRWMFIGPAGSGTHLHVDVLDTSAWNAVITGRKRWRFYAPEQQPLLYQGKVDCFSPDLEAYPLFADAHAIECVQQPGDLVFTPSGWWHQVINERAGISVTENFINRANLERVKRAAQRANLPYLDEAVAAIG</sequence>
<organism evidence="2 3">
    <name type="scientific">Pseudomonas amygdali pv. hibisci</name>
    <dbReference type="NCBI Taxonomy" id="251723"/>
    <lineage>
        <taxon>Bacteria</taxon>
        <taxon>Pseudomonadati</taxon>
        <taxon>Pseudomonadota</taxon>
        <taxon>Gammaproteobacteria</taxon>
        <taxon>Pseudomonadales</taxon>
        <taxon>Pseudomonadaceae</taxon>
        <taxon>Pseudomonas</taxon>
        <taxon>Pseudomonas amygdali</taxon>
    </lineage>
</organism>
<evidence type="ECO:0000313" key="2">
    <source>
        <dbReference type="EMBL" id="KPX55521.1"/>
    </source>
</evidence>
<evidence type="ECO:0000313" key="3">
    <source>
        <dbReference type="Proteomes" id="UP000050545"/>
    </source>
</evidence>
<accession>A0AB34U8A8</accession>
<dbReference type="PANTHER" id="PTHR12480">
    <property type="entry name" value="ARGININE DEMETHYLASE AND LYSYL-HYDROXYLASE JMJD"/>
    <property type="match status" value="1"/>
</dbReference>
<dbReference type="GO" id="GO:0043565">
    <property type="term" value="F:sequence-specific DNA binding"/>
    <property type="evidence" value="ECO:0007669"/>
    <property type="project" value="TreeGrafter"/>
</dbReference>
<dbReference type="InterPro" id="IPR050910">
    <property type="entry name" value="JMJD6_ArgDemeth/LysHydrox"/>
</dbReference>
<protein>
    <submittedName>
        <fullName evidence="2">Segment 12/17</fullName>
    </submittedName>
</protein>
<evidence type="ECO:0000259" key="1">
    <source>
        <dbReference type="PROSITE" id="PS51184"/>
    </source>
</evidence>
<feature type="domain" description="JmjC" evidence="1">
    <location>
        <begin position="104"/>
        <end position="253"/>
    </location>
</feature>
<dbReference type="Pfam" id="PF13621">
    <property type="entry name" value="Cupin_8"/>
    <property type="match status" value="1"/>
</dbReference>
<dbReference type="InterPro" id="IPR003347">
    <property type="entry name" value="JmjC_dom"/>
</dbReference>
<reference evidence="2 3" key="1">
    <citation type="submission" date="2015-09" db="EMBL/GenBank/DDBJ databases">
        <title>Genome announcement of multiple Pseudomonas syringae strains.</title>
        <authorList>
            <person name="Thakur S."/>
            <person name="Wang P.W."/>
            <person name="Gong Y."/>
            <person name="Weir B.S."/>
            <person name="Guttman D.S."/>
        </authorList>
    </citation>
    <scope>NUCLEOTIDE SEQUENCE [LARGE SCALE GENOMIC DNA]</scope>
    <source>
        <strain evidence="2 3">ICMP9623</strain>
    </source>
</reference>
<dbReference type="AlphaFoldDB" id="A0AB34U8A8"/>
<dbReference type="InterPro" id="IPR041667">
    <property type="entry name" value="Cupin_8"/>
</dbReference>
<dbReference type="GO" id="GO:0045905">
    <property type="term" value="P:positive regulation of translational termination"/>
    <property type="evidence" value="ECO:0007669"/>
    <property type="project" value="TreeGrafter"/>
</dbReference>
<name>A0AB34U8A8_PSEA0</name>
<dbReference type="GO" id="GO:0016706">
    <property type="term" value="F:2-oxoglutarate-dependent dioxygenase activity"/>
    <property type="evidence" value="ECO:0007669"/>
    <property type="project" value="TreeGrafter"/>
</dbReference>
<proteinExistence type="predicted"/>
<dbReference type="GO" id="GO:0005737">
    <property type="term" value="C:cytoplasm"/>
    <property type="evidence" value="ECO:0007669"/>
    <property type="project" value="TreeGrafter"/>
</dbReference>
<dbReference type="PROSITE" id="PS51184">
    <property type="entry name" value="JMJC"/>
    <property type="match status" value="1"/>
</dbReference>